<reference evidence="1 2" key="1">
    <citation type="journal article" date="2020" name="ISME J.">
        <title>Uncovering the hidden diversity of litter-decomposition mechanisms in mushroom-forming fungi.</title>
        <authorList>
            <person name="Floudas D."/>
            <person name="Bentzer J."/>
            <person name="Ahren D."/>
            <person name="Johansson T."/>
            <person name="Persson P."/>
            <person name="Tunlid A."/>
        </authorList>
    </citation>
    <scope>NUCLEOTIDE SEQUENCE [LARGE SCALE GENOMIC DNA]</scope>
    <source>
        <strain evidence="1 2">CBS 406.79</strain>
    </source>
</reference>
<proteinExistence type="predicted"/>
<comment type="caution">
    <text evidence="1">The sequence shown here is derived from an EMBL/GenBank/DDBJ whole genome shotgun (WGS) entry which is preliminary data.</text>
</comment>
<dbReference type="EMBL" id="JAACJN010000177">
    <property type="protein sequence ID" value="KAF5365004.1"/>
    <property type="molecule type" value="Genomic_DNA"/>
</dbReference>
<protein>
    <submittedName>
        <fullName evidence="1">Uncharacterized protein</fullName>
    </submittedName>
</protein>
<dbReference type="OrthoDB" id="3062492at2759"/>
<gene>
    <name evidence="1" type="ORF">D9757_011437</name>
</gene>
<evidence type="ECO:0000313" key="2">
    <source>
        <dbReference type="Proteomes" id="UP000518752"/>
    </source>
</evidence>
<organism evidence="1 2">
    <name type="scientific">Collybiopsis confluens</name>
    <dbReference type="NCBI Taxonomy" id="2823264"/>
    <lineage>
        <taxon>Eukaryota</taxon>
        <taxon>Fungi</taxon>
        <taxon>Dikarya</taxon>
        <taxon>Basidiomycota</taxon>
        <taxon>Agaricomycotina</taxon>
        <taxon>Agaricomycetes</taxon>
        <taxon>Agaricomycetidae</taxon>
        <taxon>Agaricales</taxon>
        <taxon>Marasmiineae</taxon>
        <taxon>Omphalotaceae</taxon>
        <taxon>Collybiopsis</taxon>
    </lineage>
</organism>
<accession>A0A8H5LPT6</accession>
<dbReference type="AlphaFoldDB" id="A0A8H5LPT6"/>
<name>A0A8H5LPT6_9AGAR</name>
<keyword evidence="2" id="KW-1185">Reference proteome</keyword>
<evidence type="ECO:0000313" key="1">
    <source>
        <dbReference type="EMBL" id="KAF5365004.1"/>
    </source>
</evidence>
<dbReference type="Proteomes" id="UP000518752">
    <property type="component" value="Unassembled WGS sequence"/>
</dbReference>
<sequence>MTSEFPPLAMLIQVFSNDSEEYKENILRHFFCETVDCDEYKNRYKEYERRLYAIEGVAHRISSADYKVAFWRKYISPGRALSISAGFQESFKLTRDIKHSAINILKDYNDYMIQTTRSRRGYTANTPSTIFSEDD</sequence>